<name>A0A1J4MSL3_9CRYT</name>
<protein>
    <submittedName>
        <fullName evidence="1">Uncharacterized protein</fullName>
    </submittedName>
</protein>
<gene>
    <name evidence="1" type="ORF">cand_021900</name>
</gene>
<dbReference type="OrthoDB" id="10280048at2759"/>
<dbReference type="EMBL" id="LRBS01000046">
    <property type="protein sequence ID" value="OII77063.1"/>
    <property type="molecule type" value="Genomic_DNA"/>
</dbReference>
<proteinExistence type="predicted"/>
<organism evidence="1 2">
    <name type="scientific">Cryptosporidium andersoni</name>
    <dbReference type="NCBI Taxonomy" id="117008"/>
    <lineage>
        <taxon>Eukaryota</taxon>
        <taxon>Sar</taxon>
        <taxon>Alveolata</taxon>
        <taxon>Apicomplexa</taxon>
        <taxon>Conoidasida</taxon>
        <taxon>Coccidia</taxon>
        <taxon>Eucoccidiorida</taxon>
        <taxon>Eimeriorina</taxon>
        <taxon>Cryptosporidiidae</taxon>
        <taxon>Cryptosporidium</taxon>
    </lineage>
</organism>
<comment type="caution">
    <text evidence="1">The sequence shown here is derived from an EMBL/GenBank/DDBJ whole genome shotgun (WGS) entry which is preliminary data.</text>
</comment>
<evidence type="ECO:0000313" key="2">
    <source>
        <dbReference type="Proteomes" id="UP000186804"/>
    </source>
</evidence>
<evidence type="ECO:0000313" key="1">
    <source>
        <dbReference type="EMBL" id="OII77063.1"/>
    </source>
</evidence>
<accession>A0A1J4MSL3</accession>
<dbReference type="VEuPathDB" id="CryptoDB:cand_021900"/>
<dbReference type="RefSeq" id="XP_067068909.1">
    <property type="nucleotide sequence ID" value="XM_067212420.1"/>
</dbReference>
<dbReference type="Proteomes" id="UP000186804">
    <property type="component" value="Unassembled WGS sequence"/>
</dbReference>
<dbReference type="AlphaFoldDB" id="A0A1J4MSL3"/>
<reference evidence="1 2" key="1">
    <citation type="submission" date="2016-10" db="EMBL/GenBank/DDBJ databases">
        <title>Reductive evolution of mitochondrial metabolism and differential evolution of invasion-related proteins in Cryptosporidium.</title>
        <authorList>
            <person name="Liu S."/>
            <person name="Roellig D.M."/>
            <person name="Guo Y."/>
            <person name="Li N."/>
            <person name="Frace M.A."/>
            <person name="Tang K."/>
            <person name="Zhang L."/>
            <person name="Feng Y."/>
            <person name="Xiao L."/>
        </authorList>
    </citation>
    <scope>NUCLEOTIDE SEQUENCE [LARGE SCALE GENOMIC DNA]</scope>
    <source>
        <strain evidence="1">30847</strain>
    </source>
</reference>
<sequence>MYDQIYWSRAQELKNINLNKELEKQNIGISHKYTNSSATKLLVTNNLGQYNEFNTVKCYNCEEINLYKDSLYIICYKCSRINCVTFEKSLQGFPTIEVICPVCYVSNFSNPEQTLHRCYNCGLVMSSSSNLNYTREEHKSIEQSDV</sequence>
<keyword evidence="2" id="KW-1185">Reference proteome</keyword>
<dbReference type="GeneID" id="92366374"/>